<sequence length="166" mass="18155">MAAARSHVPCVSSPLNPYRQKRACNVARGASSRTCHRNVSISPSEALSRHKASEAWRRCTLSEVREYEGVLDKALMAREGDKAGLKRSSSHRNLSDVAGLAGTLGEVTLGSDEKQHGLQGRYRDSMPGLGFLSPRRVALAVGLRRRLPSLGLVEWLRCEPPSLPQQ</sequence>
<evidence type="ECO:0000313" key="2">
    <source>
        <dbReference type="Proteomes" id="UP000027002"/>
    </source>
</evidence>
<dbReference type="RefSeq" id="XP_042997932.1">
    <property type="nucleotide sequence ID" value="XM_043141998.1"/>
</dbReference>
<name>A0A8E5HRK8_USTVR</name>
<reference evidence="1" key="1">
    <citation type="submission" date="2020-03" db="EMBL/GenBank/DDBJ databases">
        <title>A mixture of massive structural variations and highly conserved coding sequences in Ustilaginoidea virens genome.</title>
        <authorList>
            <person name="Zhang K."/>
            <person name="Zhao Z."/>
            <person name="Zhang Z."/>
            <person name="Li Y."/>
            <person name="Hsiang T."/>
            <person name="Sun W."/>
        </authorList>
    </citation>
    <scope>NUCLEOTIDE SEQUENCE</scope>
    <source>
        <strain evidence="1">UV-8b</strain>
    </source>
</reference>
<evidence type="ECO:0000313" key="1">
    <source>
        <dbReference type="EMBL" id="QUC20259.1"/>
    </source>
</evidence>
<dbReference type="Proteomes" id="UP000027002">
    <property type="component" value="Chromosome 3"/>
</dbReference>
<dbReference type="EMBL" id="CP072755">
    <property type="protein sequence ID" value="QUC20259.1"/>
    <property type="molecule type" value="Genomic_DNA"/>
</dbReference>
<dbReference type="KEGG" id="uvi:66065278"/>
<accession>A0A8E5HRK8</accession>
<gene>
    <name evidence="1" type="ORF">UV8b_04500</name>
</gene>
<keyword evidence="2" id="KW-1185">Reference proteome</keyword>
<organism evidence="1 2">
    <name type="scientific">Ustilaginoidea virens</name>
    <name type="common">Rice false smut fungus</name>
    <name type="synonym">Villosiclava virens</name>
    <dbReference type="NCBI Taxonomy" id="1159556"/>
    <lineage>
        <taxon>Eukaryota</taxon>
        <taxon>Fungi</taxon>
        <taxon>Dikarya</taxon>
        <taxon>Ascomycota</taxon>
        <taxon>Pezizomycotina</taxon>
        <taxon>Sordariomycetes</taxon>
        <taxon>Hypocreomycetidae</taxon>
        <taxon>Hypocreales</taxon>
        <taxon>Clavicipitaceae</taxon>
        <taxon>Ustilaginoidea</taxon>
    </lineage>
</organism>
<proteinExistence type="predicted"/>
<protein>
    <submittedName>
        <fullName evidence="1">Uncharacterized protein</fullName>
    </submittedName>
</protein>
<dbReference type="GeneID" id="66065278"/>
<dbReference type="AlphaFoldDB" id="A0A8E5HRK8"/>